<reference evidence="1 2" key="1">
    <citation type="journal article" date="2005" name="Nature">
        <title>Genomic sequence of the pathogenic and allergenic filamentous fungus Aspergillus fumigatus.</title>
        <authorList>
            <person name="Nierman W.C."/>
            <person name="Pain A."/>
            <person name="Anderson M.J."/>
            <person name="Wortman J.R."/>
            <person name="Kim H.S."/>
            <person name="Arroyo J."/>
            <person name="Berriman M."/>
            <person name="Abe K."/>
            <person name="Archer D.B."/>
            <person name="Bermejo C."/>
            <person name="Bennett J."/>
            <person name="Bowyer P."/>
            <person name="Chen D."/>
            <person name="Collins M."/>
            <person name="Coulsen R."/>
            <person name="Davies R."/>
            <person name="Dyer P.S."/>
            <person name="Farman M."/>
            <person name="Fedorova N."/>
            <person name="Fedorova N."/>
            <person name="Feldblyum T.V."/>
            <person name="Fischer R."/>
            <person name="Fosker N."/>
            <person name="Fraser A."/>
            <person name="Garcia J.L."/>
            <person name="Garcia M.J."/>
            <person name="Goble A."/>
            <person name="Goldman G.H."/>
            <person name="Gomi K."/>
            <person name="Griffith-Jones S."/>
            <person name="Gwilliam R."/>
            <person name="Haas B."/>
            <person name="Haas H."/>
            <person name="Harris D."/>
            <person name="Horiuchi H."/>
            <person name="Huang J."/>
            <person name="Humphray S."/>
            <person name="Jimenez J."/>
            <person name="Keller N."/>
            <person name="Khouri H."/>
            <person name="Kitamoto K."/>
            <person name="Kobayashi T."/>
            <person name="Konzack S."/>
            <person name="Kulkarni R."/>
            <person name="Kumagai T."/>
            <person name="Lafon A."/>
            <person name="Latge J.P."/>
            <person name="Li W."/>
            <person name="Lord A."/>
            <person name="Lu C."/>
            <person name="Majoros W.H."/>
            <person name="May G.S."/>
            <person name="Miller B.L."/>
            <person name="Mohamoud Y."/>
            <person name="Molina M."/>
            <person name="Monod M."/>
            <person name="Mouyna I."/>
            <person name="Mulligan S."/>
            <person name="Murphy L."/>
            <person name="O'Neil S."/>
            <person name="Paulsen I."/>
            <person name="Penalva M.A."/>
            <person name="Pertea M."/>
            <person name="Price C."/>
            <person name="Pritchard B.L."/>
            <person name="Quail M.A."/>
            <person name="Rabbinowitsch E."/>
            <person name="Rawlins N."/>
            <person name="Rajandream M.A."/>
            <person name="Reichard U."/>
            <person name="Renauld H."/>
            <person name="Robson G.D."/>
            <person name="Rodriguez de Cordoba S."/>
            <person name="Rodriguez-Pena J.M."/>
            <person name="Ronning C.M."/>
            <person name="Rutter S."/>
            <person name="Salzberg S.L."/>
            <person name="Sanchez M."/>
            <person name="Sanchez-Ferrero J.C."/>
            <person name="Saunders D."/>
            <person name="Seeger K."/>
            <person name="Squares R."/>
            <person name="Squares S."/>
            <person name="Takeuchi M."/>
            <person name="Tekaia F."/>
            <person name="Turner G."/>
            <person name="Vazquez de Aldana C.R."/>
            <person name="Weidman J."/>
            <person name="White O."/>
            <person name="Woodward J."/>
            <person name="Yu J.H."/>
            <person name="Fraser C."/>
            <person name="Galagan J.E."/>
            <person name="Asai K."/>
            <person name="Machida M."/>
            <person name="Hall N."/>
            <person name="Barrell B."/>
            <person name="Denning D.W."/>
        </authorList>
    </citation>
    <scope>NUCLEOTIDE SEQUENCE [LARGE SCALE GENOMIC DNA]</scope>
    <source>
        <strain evidence="1 2">Af293</strain>
    </source>
</reference>
<dbReference type="HOGENOM" id="CLU_906072_0_0_1"/>
<dbReference type="OrthoDB" id="2156052at2759"/>
<proteinExistence type="predicted"/>
<dbReference type="GeneID" id="3508636"/>
<dbReference type="InParanoid" id="Q4WL83"/>
<evidence type="ECO:0000313" key="1">
    <source>
        <dbReference type="EMBL" id="EAL89281.1"/>
    </source>
</evidence>
<sequence>METAAEVILRPVPPLTQVNGTRYVSNSSEVISLRFFHEWQSFKQDVLEASASLDLSHPVPYTDDVSENYVVGSELGLIGRFSKNVCDPVSKVFATTCLSHLKFGDYQSAAGPTDTSQVPGITMFNTTGPPRPAAVGELKSFWTVELEDYSIREGYQRLIGIQHHIAQLVKYMRSSKLKFGFLSTYEWTIFIRRTGPCHFDMSLPIARDASNPSLRQCLLALGVLASRDWKFIEPPDFNIAQVSFRGSNSGNLLTSDPSSAFRRALHAKRPSVRPLSGTKSVPRRRYRTCLARRQSSTGAKTVLQQRS</sequence>
<evidence type="ECO:0000313" key="2">
    <source>
        <dbReference type="Proteomes" id="UP000002530"/>
    </source>
</evidence>
<organism evidence="1 2">
    <name type="scientific">Aspergillus fumigatus (strain ATCC MYA-4609 / CBS 101355 / FGSC A1100 / Af293)</name>
    <name type="common">Neosartorya fumigata</name>
    <dbReference type="NCBI Taxonomy" id="330879"/>
    <lineage>
        <taxon>Eukaryota</taxon>
        <taxon>Fungi</taxon>
        <taxon>Dikarya</taxon>
        <taxon>Ascomycota</taxon>
        <taxon>Pezizomycotina</taxon>
        <taxon>Eurotiomycetes</taxon>
        <taxon>Eurotiomycetidae</taxon>
        <taxon>Eurotiales</taxon>
        <taxon>Aspergillaceae</taxon>
        <taxon>Aspergillus</taxon>
        <taxon>Aspergillus subgen. Fumigati</taxon>
    </lineage>
</organism>
<accession>Q4WL83</accession>
<name>Q4WL83_ASPFU</name>
<dbReference type="KEGG" id="afm:AFUA_6G14450"/>
<dbReference type="Proteomes" id="UP000002530">
    <property type="component" value="Unassembled WGS sequence"/>
</dbReference>
<dbReference type="eggNOG" id="ENOG502SRVA">
    <property type="taxonomic scope" value="Eukaryota"/>
</dbReference>
<protein>
    <recommendedName>
        <fullName evidence="3">Fungal-type protein kinase domain-containing protein</fullName>
    </recommendedName>
</protein>
<dbReference type="VEuPathDB" id="FungiDB:Afu6g14450"/>
<dbReference type="RefSeq" id="XP_751319.1">
    <property type="nucleotide sequence ID" value="XM_746226.1"/>
</dbReference>
<dbReference type="EMBL" id="AAHF01000006">
    <property type="protein sequence ID" value="EAL89281.1"/>
    <property type="molecule type" value="Genomic_DNA"/>
</dbReference>
<evidence type="ECO:0008006" key="3">
    <source>
        <dbReference type="Google" id="ProtNLM"/>
    </source>
</evidence>
<comment type="caution">
    <text evidence="1">The sequence shown here is derived from an EMBL/GenBank/DDBJ whole genome shotgun (WGS) entry which is preliminary data.</text>
</comment>
<gene>
    <name evidence="1" type="ORF">AFUA_6G14450</name>
</gene>
<dbReference type="AlphaFoldDB" id="Q4WL83"/>
<keyword evidence="2" id="KW-1185">Reference proteome</keyword>